<dbReference type="SFLD" id="SFLDF00003">
    <property type="entry name" value="D-galactonate_dehydratase"/>
    <property type="match status" value="1"/>
</dbReference>
<keyword evidence="8" id="KW-0472">Membrane</keyword>
<dbReference type="SUPFAM" id="SSF51604">
    <property type="entry name" value="Enolase C-terminal domain-like"/>
    <property type="match status" value="1"/>
</dbReference>
<dbReference type="InterPro" id="IPR013341">
    <property type="entry name" value="Mandelate_racemase_N_dom"/>
</dbReference>
<evidence type="ECO:0000256" key="5">
    <source>
        <dbReference type="ARBA" id="ARBA00023163"/>
    </source>
</evidence>
<dbReference type="InterPro" id="IPR013342">
    <property type="entry name" value="Mandelate_racemase_C"/>
</dbReference>
<dbReference type="InterPro" id="IPR029017">
    <property type="entry name" value="Enolase-like_N"/>
</dbReference>
<name>A0A1L7WJX1_9HELO</name>
<dbReference type="STRING" id="576137.A0A1L7WJX1"/>
<dbReference type="GO" id="GO:0008270">
    <property type="term" value="F:zinc ion binding"/>
    <property type="evidence" value="ECO:0007669"/>
    <property type="project" value="InterPro"/>
</dbReference>
<dbReference type="GO" id="GO:0043565">
    <property type="term" value="F:sequence-specific DNA binding"/>
    <property type="evidence" value="ECO:0007669"/>
    <property type="project" value="TreeGrafter"/>
</dbReference>
<keyword evidence="3" id="KW-0805">Transcription regulation</keyword>
<dbReference type="SMART" id="SM00922">
    <property type="entry name" value="MR_MLE"/>
    <property type="match status" value="1"/>
</dbReference>
<dbReference type="SFLD" id="SFLDG00179">
    <property type="entry name" value="mandelate_racemase"/>
    <property type="match status" value="1"/>
</dbReference>
<dbReference type="CDD" id="cd03325">
    <property type="entry name" value="D-galactonate_dehydratase"/>
    <property type="match status" value="1"/>
</dbReference>
<feature type="domain" description="Xylanolytic transcriptional activator regulatory" evidence="9">
    <location>
        <begin position="654"/>
        <end position="730"/>
    </location>
</feature>
<keyword evidence="4" id="KW-0238">DNA-binding</keyword>
<dbReference type="PANTHER" id="PTHR47540:SF3">
    <property type="entry name" value="ZN(II)2CYS6 TRANSCRIPTION FACTOR (EUROFUNG)"/>
    <property type="match status" value="1"/>
</dbReference>
<organism evidence="11 12">
    <name type="scientific">Phialocephala subalpina</name>
    <dbReference type="NCBI Taxonomy" id="576137"/>
    <lineage>
        <taxon>Eukaryota</taxon>
        <taxon>Fungi</taxon>
        <taxon>Dikarya</taxon>
        <taxon>Ascomycota</taxon>
        <taxon>Pezizomycotina</taxon>
        <taxon>Leotiomycetes</taxon>
        <taxon>Helotiales</taxon>
        <taxon>Mollisiaceae</taxon>
        <taxon>Phialocephala</taxon>
        <taxon>Phialocephala fortinii species complex</taxon>
    </lineage>
</organism>
<dbReference type="SUPFAM" id="SSF54826">
    <property type="entry name" value="Enolase N-terminal domain-like"/>
    <property type="match status" value="1"/>
</dbReference>
<dbReference type="CDD" id="cd12148">
    <property type="entry name" value="fungal_TF_MHR"/>
    <property type="match status" value="1"/>
</dbReference>
<dbReference type="SMART" id="SM00906">
    <property type="entry name" value="Fungal_trans"/>
    <property type="match status" value="1"/>
</dbReference>
<protein>
    <submittedName>
        <fullName evidence="11">Related to galactonate dehydratase</fullName>
    </submittedName>
</protein>
<evidence type="ECO:0000313" key="11">
    <source>
        <dbReference type="EMBL" id="CZR53070.1"/>
    </source>
</evidence>
<dbReference type="PANTHER" id="PTHR47540">
    <property type="entry name" value="THIAMINE REPRESSIBLE GENES REGULATORY PROTEIN THI5"/>
    <property type="match status" value="1"/>
</dbReference>
<dbReference type="InterPro" id="IPR051711">
    <property type="entry name" value="Stress_Response_Reg"/>
</dbReference>
<evidence type="ECO:0000256" key="6">
    <source>
        <dbReference type="ARBA" id="ARBA00023242"/>
    </source>
</evidence>
<accession>A0A1L7WJX1</accession>
<keyword evidence="8" id="KW-0812">Transmembrane</keyword>
<dbReference type="GO" id="GO:0045944">
    <property type="term" value="P:positive regulation of transcription by RNA polymerase II"/>
    <property type="evidence" value="ECO:0007669"/>
    <property type="project" value="TreeGrafter"/>
</dbReference>
<dbReference type="AlphaFoldDB" id="A0A1L7WJX1"/>
<proteinExistence type="predicted"/>
<keyword evidence="6" id="KW-0539">Nucleus</keyword>
<dbReference type="Pfam" id="PF02746">
    <property type="entry name" value="MR_MLE_N"/>
    <property type="match status" value="1"/>
</dbReference>
<dbReference type="GO" id="GO:0005634">
    <property type="term" value="C:nucleus"/>
    <property type="evidence" value="ECO:0007669"/>
    <property type="project" value="UniProtKB-SubCell"/>
</dbReference>
<dbReference type="Pfam" id="PF04082">
    <property type="entry name" value="Fungal_trans"/>
    <property type="match status" value="1"/>
</dbReference>
<feature type="compositionally biased region" description="Polar residues" evidence="7">
    <location>
        <begin position="469"/>
        <end position="483"/>
    </location>
</feature>
<evidence type="ECO:0000256" key="4">
    <source>
        <dbReference type="ARBA" id="ARBA00023125"/>
    </source>
</evidence>
<dbReference type="OrthoDB" id="2579025at2759"/>
<evidence type="ECO:0000256" key="3">
    <source>
        <dbReference type="ARBA" id="ARBA00023015"/>
    </source>
</evidence>
<evidence type="ECO:0000256" key="8">
    <source>
        <dbReference type="SAM" id="Phobius"/>
    </source>
</evidence>
<keyword evidence="5" id="KW-0804">Transcription</keyword>
<dbReference type="Pfam" id="PF13378">
    <property type="entry name" value="MR_MLE_C"/>
    <property type="match status" value="1"/>
</dbReference>
<dbReference type="InterPro" id="IPR007219">
    <property type="entry name" value="XnlR_reg_dom"/>
</dbReference>
<dbReference type="InterPro" id="IPR023592">
    <property type="entry name" value="Galactonate_deHydtase"/>
</dbReference>
<evidence type="ECO:0000259" key="9">
    <source>
        <dbReference type="SMART" id="SM00906"/>
    </source>
</evidence>
<comment type="subcellular location">
    <subcellularLocation>
        <location evidence="2">Nucleus</location>
    </subcellularLocation>
</comment>
<dbReference type="EMBL" id="FJOG01000003">
    <property type="protein sequence ID" value="CZR53070.1"/>
    <property type="molecule type" value="Genomic_DNA"/>
</dbReference>
<sequence length="1074" mass="119288">MPKIAKIEYFRVPPRWLFVKITDDAGLEGWGEASLEGHTQAVEGCLDAYIERYTGMDADDIEHIWQTTWRLGFYRGGPVFMSALAGIDIALWDLKGKFEVPIYQLLGGKVRDKIKVYAWIGGDRPGDVANQAKARKAQGFTSVKMNGTEDLGWLDSPSALDECVERLKAVKALGMDAGIDFHGRVHKPMAKQLARVLEPHRPMFIEEPLLSEHIEGIKALSQQTSIPIALGERLHSRWDVRPFLEAGAVDILQPDISHCGGISEMRRIAAMAETYDVALAPHCPLGPIALAANVQVAAATPNFVIQEMSLGIHYNVGGQDLTSYTHNPEVWNVEGGYIKLMTGPGLGIEIDEDQVRKYSESAKAWVSPGFIGPGGEANLCCEFTAAYNRGRLPSVLPDESVQYAPADSSEQNVPGTPDHSDQLIEDRRANYPGMELLLQASLPSPPGDQRPVTVGRIPRSIQERLDSRMPSSRNSPEPSQTDLQGHYVGPSSGVSFLLRVQKKLHQKVSFSQNSSIFTFGDAPLPEFNPSFFILPAKSDAERLVARYFDFAVPTHRFLHRPTVEAWLEEFYENLGVMRQKDGARERTAVLFMVMAQAKDYMPDQGNSPADTSARYFQAADHQLSTETGEIRLTSVQARLCQCFYLLSQSRVNHCWSLFGTTAHLILAIGIHRKRRIETSNGFDLIELECRKRVFWCAYSLDNYLSAALGRPRTFHDDDIDQDFPTCVNDSDLSSHRMNPTSTKAQSIMMAPVAHARLSRIVSNILRDLYSIRAPSPSARVTLTSKYSAALLSWREGLSRFLGADGIDPSLLLPLYQRQRNVLNLAYHHALILVYRPFLLGNFASLSNKTSRQRGAPGTPDMDKSVSDCLEAAMNIVGIVNELSEGKQIFRAYWFTQYFAFCAVVVLYVYTTQQRNAPQERYLSYFKAAEKCQSQIGSMAERESLAQRYSVVLEELRLEAVKQTSGHHESQNGNFSTTYMAGPQSMNHIQDGTNATGSPMLDTAGLDFTMANETSGNDGPNGATPSSLMAELTNWSSFNSLVTAGMGHLDFLFPEEQNLQWDLGVQTDVDGMLLP</sequence>
<evidence type="ECO:0000256" key="7">
    <source>
        <dbReference type="SAM" id="MobiDB-lite"/>
    </source>
</evidence>
<keyword evidence="8" id="KW-1133">Transmembrane helix</keyword>
<evidence type="ECO:0000259" key="10">
    <source>
        <dbReference type="SMART" id="SM00922"/>
    </source>
</evidence>
<evidence type="ECO:0000256" key="1">
    <source>
        <dbReference type="ARBA" id="ARBA00001946"/>
    </source>
</evidence>
<dbReference type="GO" id="GO:0034194">
    <property type="term" value="P:D-galactonate catabolic process"/>
    <property type="evidence" value="ECO:0007669"/>
    <property type="project" value="InterPro"/>
</dbReference>
<dbReference type="Gene3D" id="3.20.20.120">
    <property type="entry name" value="Enolase-like C-terminal domain"/>
    <property type="match status" value="1"/>
</dbReference>
<dbReference type="InterPro" id="IPR036849">
    <property type="entry name" value="Enolase-like_C_sf"/>
</dbReference>
<dbReference type="SFLD" id="SFLDS00001">
    <property type="entry name" value="Enolase"/>
    <property type="match status" value="1"/>
</dbReference>
<comment type="cofactor">
    <cofactor evidence="1">
        <name>Mg(2+)</name>
        <dbReference type="ChEBI" id="CHEBI:18420"/>
    </cofactor>
</comment>
<dbReference type="NCBIfam" id="NF010624">
    <property type="entry name" value="PRK14017.1"/>
    <property type="match status" value="1"/>
</dbReference>
<feature type="transmembrane region" description="Helical" evidence="8">
    <location>
        <begin position="891"/>
        <end position="910"/>
    </location>
</feature>
<evidence type="ECO:0000313" key="12">
    <source>
        <dbReference type="Proteomes" id="UP000184330"/>
    </source>
</evidence>
<feature type="region of interest" description="Disordered" evidence="7">
    <location>
        <begin position="464"/>
        <end position="486"/>
    </location>
</feature>
<feature type="domain" description="Mandelate racemase/muconate lactonizing enzyme C-terminal" evidence="10">
    <location>
        <begin position="125"/>
        <end position="227"/>
    </location>
</feature>
<evidence type="ECO:0000256" key="2">
    <source>
        <dbReference type="ARBA" id="ARBA00004123"/>
    </source>
</evidence>
<dbReference type="GO" id="GO:0006351">
    <property type="term" value="P:DNA-templated transcription"/>
    <property type="evidence" value="ECO:0007669"/>
    <property type="project" value="InterPro"/>
</dbReference>
<dbReference type="GO" id="GO:0008869">
    <property type="term" value="F:galactonate dehydratase activity"/>
    <property type="evidence" value="ECO:0007669"/>
    <property type="project" value="InterPro"/>
</dbReference>
<dbReference type="InterPro" id="IPR029065">
    <property type="entry name" value="Enolase_C-like"/>
</dbReference>
<dbReference type="Proteomes" id="UP000184330">
    <property type="component" value="Unassembled WGS sequence"/>
</dbReference>
<reference evidence="11 12" key="1">
    <citation type="submission" date="2016-03" db="EMBL/GenBank/DDBJ databases">
        <authorList>
            <person name="Ploux O."/>
        </authorList>
    </citation>
    <scope>NUCLEOTIDE SEQUENCE [LARGE SCALE GENOMIC DNA]</scope>
    <source>
        <strain evidence="11 12">UAMH 11012</strain>
    </source>
</reference>
<dbReference type="Gene3D" id="3.30.390.10">
    <property type="entry name" value="Enolase-like, N-terminal domain"/>
    <property type="match status" value="1"/>
</dbReference>
<gene>
    <name evidence="11" type="ORF">PAC_02948</name>
</gene>
<keyword evidence="12" id="KW-1185">Reference proteome</keyword>